<dbReference type="Pfam" id="PF13041">
    <property type="entry name" value="PPR_2"/>
    <property type="match status" value="2"/>
</dbReference>
<dbReference type="Proteomes" id="UP000001514">
    <property type="component" value="Unassembled WGS sequence"/>
</dbReference>
<keyword evidence="2" id="KW-0677">Repeat</keyword>
<dbReference type="KEGG" id="smo:SELMODRAFT_417186"/>
<keyword evidence="6" id="KW-1185">Reference proteome</keyword>
<dbReference type="AlphaFoldDB" id="D8S1N3"/>
<evidence type="ECO:0000256" key="3">
    <source>
        <dbReference type="PROSITE-ProRule" id="PRU00708"/>
    </source>
</evidence>
<dbReference type="PROSITE" id="PS51375">
    <property type="entry name" value="PPR"/>
    <property type="match status" value="1"/>
</dbReference>
<proteinExistence type="inferred from homology"/>
<accession>D8S1N3</accession>
<dbReference type="EMBL" id="GL377598">
    <property type="protein sequence ID" value="EFJ21884.1"/>
    <property type="molecule type" value="Genomic_DNA"/>
</dbReference>
<comment type="similarity">
    <text evidence="1">Belongs to the PPR family. P subfamily.</text>
</comment>
<evidence type="ECO:0000313" key="6">
    <source>
        <dbReference type="Proteomes" id="UP000001514"/>
    </source>
</evidence>
<evidence type="ECO:0000256" key="2">
    <source>
        <dbReference type="ARBA" id="ARBA00022737"/>
    </source>
</evidence>
<dbReference type="NCBIfam" id="TIGR00756">
    <property type="entry name" value="PPR"/>
    <property type="match status" value="3"/>
</dbReference>
<dbReference type="PANTHER" id="PTHR47938:SF35">
    <property type="entry name" value="PENTATRICOPEPTIDE REPEAT-CONTAINING PROTEIN 4, MITOCHONDRIAL-RELATED"/>
    <property type="match status" value="1"/>
</dbReference>
<protein>
    <recommendedName>
        <fullName evidence="7">Pentacotripeptide-repeat region of PRORP domain-containing protein</fullName>
    </recommendedName>
</protein>
<organism evidence="6">
    <name type="scientific">Selaginella moellendorffii</name>
    <name type="common">Spikemoss</name>
    <dbReference type="NCBI Taxonomy" id="88036"/>
    <lineage>
        <taxon>Eukaryota</taxon>
        <taxon>Viridiplantae</taxon>
        <taxon>Streptophyta</taxon>
        <taxon>Embryophyta</taxon>
        <taxon>Tracheophyta</taxon>
        <taxon>Lycopodiopsida</taxon>
        <taxon>Selaginellales</taxon>
        <taxon>Selaginellaceae</taxon>
        <taxon>Selaginella</taxon>
    </lineage>
</organism>
<dbReference type="Gramene" id="EFJ21884">
    <property type="protein sequence ID" value="EFJ21884"/>
    <property type="gene ID" value="SELMODRAFT_417186"/>
</dbReference>
<evidence type="ECO:0000313" key="5">
    <source>
        <dbReference type="EMBL" id="EFJ21884.1"/>
    </source>
</evidence>
<dbReference type="InterPro" id="IPR011990">
    <property type="entry name" value="TPR-like_helical_dom_sf"/>
</dbReference>
<dbReference type="PANTHER" id="PTHR47938">
    <property type="entry name" value="RESPIRATORY COMPLEX I CHAPERONE (CIA84), PUTATIVE (AFU_ORTHOLOGUE AFUA_2G06020)-RELATED"/>
    <property type="match status" value="1"/>
</dbReference>
<dbReference type="InterPro" id="IPR002885">
    <property type="entry name" value="PPR_rpt"/>
</dbReference>
<evidence type="ECO:0000256" key="4">
    <source>
        <dbReference type="SAM" id="MobiDB-lite"/>
    </source>
</evidence>
<evidence type="ECO:0008006" key="7">
    <source>
        <dbReference type="Google" id="ProtNLM"/>
    </source>
</evidence>
<sequence length="320" mass="34279">MLEEFVHSEFTYGTLVHGHCLAGEFTRQSGLWRSLRVSPEAGLVDEAKRWVASPTASPTLIDALCSSGRIQEAREELQAMAKRGVAPYRVTYNAMATGLGKAGLLEEAFELMRALFLCKCGRPDEACKVMETMLLRNIEPNILTLNLILHAFCKAARPEEALGIGDGILPNHRHLQRAAGAVLQHRSDGQRRQAPGNVGAQQVQAKLRDLTASWSRSLRGWGDWENGGSSSVPGAAGDSHGDGGGGVPSKHCDLQQPCGGVLQARQDGQGGEMIAEGSLPDSTTYSVLIQGLCSAGQIEHAFMVMLQVTQAVGRIQPLSS</sequence>
<dbReference type="eggNOG" id="KOG4197">
    <property type="taxonomic scope" value="Eukaryota"/>
</dbReference>
<feature type="region of interest" description="Disordered" evidence="4">
    <location>
        <begin position="221"/>
        <end position="252"/>
    </location>
</feature>
<dbReference type="Gene3D" id="1.25.40.10">
    <property type="entry name" value="Tetratricopeptide repeat domain"/>
    <property type="match status" value="3"/>
</dbReference>
<feature type="repeat" description="PPR" evidence="3">
    <location>
        <begin position="53"/>
        <end position="87"/>
    </location>
</feature>
<name>D8S1N3_SELML</name>
<dbReference type="Pfam" id="PF12854">
    <property type="entry name" value="PPR_1"/>
    <property type="match status" value="1"/>
</dbReference>
<dbReference type="InParanoid" id="D8S1N3"/>
<gene>
    <name evidence="5" type="ORF">SELMODRAFT_417186</name>
</gene>
<reference evidence="5 6" key="1">
    <citation type="journal article" date="2011" name="Science">
        <title>The Selaginella genome identifies genetic changes associated with the evolution of vascular plants.</title>
        <authorList>
            <person name="Banks J.A."/>
            <person name="Nishiyama T."/>
            <person name="Hasebe M."/>
            <person name="Bowman J.L."/>
            <person name="Gribskov M."/>
            <person name="dePamphilis C."/>
            <person name="Albert V.A."/>
            <person name="Aono N."/>
            <person name="Aoyama T."/>
            <person name="Ambrose B.A."/>
            <person name="Ashton N.W."/>
            <person name="Axtell M.J."/>
            <person name="Barker E."/>
            <person name="Barker M.S."/>
            <person name="Bennetzen J.L."/>
            <person name="Bonawitz N.D."/>
            <person name="Chapple C."/>
            <person name="Cheng C."/>
            <person name="Correa L.G."/>
            <person name="Dacre M."/>
            <person name="DeBarry J."/>
            <person name="Dreyer I."/>
            <person name="Elias M."/>
            <person name="Engstrom E.M."/>
            <person name="Estelle M."/>
            <person name="Feng L."/>
            <person name="Finet C."/>
            <person name="Floyd S.K."/>
            <person name="Frommer W.B."/>
            <person name="Fujita T."/>
            <person name="Gramzow L."/>
            <person name="Gutensohn M."/>
            <person name="Harholt J."/>
            <person name="Hattori M."/>
            <person name="Heyl A."/>
            <person name="Hirai T."/>
            <person name="Hiwatashi Y."/>
            <person name="Ishikawa M."/>
            <person name="Iwata M."/>
            <person name="Karol K.G."/>
            <person name="Koehler B."/>
            <person name="Kolukisaoglu U."/>
            <person name="Kubo M."/>
            <person name="Kurata T."/>
            <person name="Lalonde S."/>
            <person name="Li K."/>
            <person name="Li Y."/>
            <person name="Litt A."/>
            <person name="Lyons E."/>
            <person name="Manning G."/>
            <person name="Maruyama T."/>
            <person name="Michael T.P."/>
            <person name="Mikami K."/>
            <person name="Miyazaki S."/>
            <person name="Morinaga S."/>
            <person name="Murata T."/>
            <person name="Mueller-Roeber B."/>
            <person name="Nelson D.R."/>
            <person name="Obara M."/>
            <person name="Oguri Y."/>
            <person name="Olmstead R.G."/>
            <person name="Onodera N."/>
            <person name="Petersen B.L."/>
            <person name="Pils B."/>
            <person name="Prigge M."/>
            <person name="Rensing S.A."/>
            <person name="Riano-Pachon D.M."/>
            <person name="Roberts A.W."/>
            <person name="Sato Y."/>
            <person name="Scheller H.V."/>
            <person name="Schulz B."/>
            <person name="Schulz C."/>
            <person name="Shakirov E.V."/>
            <person name="Shibagaki N."/>
            <person name="Shinohara N."/>
            <person name="Shippen D.E."/>
            <person name="Soerensen I."/>
            <person name="Sotooka R."/>
            <person name="Sugimoto N."/>
            <person name="Sugita M."/>
            <person name="Sumikawa N."/>
            <person name="Tanurdzic M."/>
            <person name="Theissen G."/>
            <person name="Ulvskov P."/>
            <person name="Wakazuki S."/>
            <person name="Weng J.K."/>
            <person name="Willats W.W."/>
            <person name="Wipf D."/>
            <person name="Wolf P.G."/>
            <person name="Yang L."/>
            <person name="Zimmer A.D."/>
            <person name="Zhu Q."/>
            <person name="Mitros T."/>
            <person name="Hellsten U."/>
            <person name="Loque D."/>
            <person name="Otillar R."/>
            <person name="Salamov A."/>
            <person name="Schmutz J."/>
            <person name="Shapiro H."/>
            <person name="Lindquist E."/>
            <person name="Lucas S."/>
            <person name="Rokhsar D."/>
            <person name="Grigoriev I.V."/>
        </authorList>
    </citation>
    <scope>NUCLEOTIDE SEQUENCE [LARGE SCALE GENOMIC DNA]</scope>
</reference>
<dbReference type="HOGENOM" id="CLU_869872_0_0_1"/>
<evidence type="ECO:0000256" key="1">
    <source>
        <dbReference type="ARBA" id="ARBA00007626"/>
    </source>
</evidence>